<name>F4RGU5_MELLP</name>
<comment type="subcellular location">
    <subcellularLocation>
        <location evidence="1">Cytoplasm</location>
    </subcellularLocation>
</comment>
<evidence type="ECO:0000256" key="2">
    <source>
        <dbReference type="ARBA" id="ARBA00009069"/>
    </source>
</evidence>
<dbReference type="GeneID" id="18922519"/>
<dbReference type="RefSeq" id="XP_007408399.1">
    <property type="nucleotide sequence ID" value="XM_007408337.1"/>
</dbReference>
<feature type="region of interest" description="Disordered" evidence="4">
    <location>
        <begin position="1"/>
        <end position="23"/>
    </location>
</feature>
<dbReference type="PANTHER" id="PTHR47107">
    <property type="entry name" value="SVF1-LIKE PROTEIN YDR222W-RELATED"/>
    <property type="match status" value="1"/>
</dbReference>
<dbReference type="Pfam" id="PF17187">
    <property type="entry name" value="Svf1_C"/>
    <property type="match status" value="1"/>
</dbReference>
<dbReference type="VEuPathDB" id="FungiDB:MELLADRAFT_105166"/>
<dbReference type="FunCoup" id="F4RGU5">
    <property type="interactions" value="19"/>
</dbReference>
<feature type="domain" description="Svf1-like C-terminal" evidence="6">
    <location>
        <begin position="251"/>
        <end position="437"/>
    </location>
</feature>
<evidence type="ECO:0000259" key="6">
    <source>
        <dbReference type="Pfam" id="PF17187"/>
    </source>
</evidence>
<dbReference type="SUPFAM" id="SSF159245">
    <property type="entry name" value="AttH-like"/>
    <property type="match status" value="1"/>
</dbReference>
<dbReference type="KEGG" id="mlr:MELLADRAFT_105166"/>
<organism evidence="8">
    <name type="scientific">Melampsora larici-populina (strain 98AG31 / pathotype 3-4-7)</name>
    <name type="common">Poplar leaf rust fungus</name>
    <dbReference type="NCBI Taxonomy" id="747676"/>
    <lineage>
        <taxon>Eukaryota</taxon>
        <taxon>Fungi</taxon>
        <taxon>Dikarya</taxon>
        <taxon>Basidiomycota</taxon>
        <taxon>Pucciniomycotina</taxon>
        <taxon>Pucciniomycetes</taxon>
        <taxon>Pucciniales</taxon>
        <taxon>Melampsoraceae</taxon>
        <taxon>Melampsora</taxon>
    </lineage>
</organism>
<feature type="compositionally biased region" description="Low complexity" evidence="4">
    <location>
        <begin position="8"/>
        <end position="23"/>
    </location>
</feature>
<dbReference type="InterPro" id="IPR051385">
    <property type="entry name" value="Ceramide-binding_SVF1"/>
</dbReference>
<gene>
    <name evidence="7" type="ORF">MELLADRAFT_105166</name>
</gene>
<dbReference type="GO" id="GO:0005737">
    <property type="term" value="C:cytoplasm"/>
    <property type="evidence" value="ECO:0007669"/>
    <property type="project" value="UniProtKB-SubCell"/>
</dbReference>
<dbReference type="HOGENOM" id="CLU_030205_2_0_1"/>
<accession>F4RGU5</accession>
<dbReference type="Pfam" id="PF08622">
    <property type="entry name" value="Svf1"/>
    <property type="match status" value="1"/>
</dbReference>
<dbReference type="GO" id="GO:0006979">
    <property type="term" value="P:response to oxidative stress"/>
    <property type="evidence" value="ECO:0007669"/>
    <property type="project" value="InterPro"/>
</dbReference>
<reference evidence="8" key="1">
    <citation type="journal article" date="2011" name="Proc. Natl. Acad. Sci. U.S.A.">
        <title>Obligate biotrophy features unraveled by the genomic analysis of rust fungi.</title>
        <authorList>
            <person name="Duplessis S."/>
            <person name="Cuomo C.A."/>
            <person name="Lin Y.-C."/>
            <person name="Aerts A."/>
            <person name="Tisserant E."/>
            <person name="Veneault-Fourrey C."/>
            <person name="Joly D.L."/>
            <person name="Hacquard S."/>
            <person name="Amselem J."/>
            <person name="Cantarel B.L."/>
            <person name="Chiu R."/>
            <person name="Coutinho P.M."/>
            <person name="Feau N."/>
            <person name="Field M."/>
            <person name="Frey P."/>
            <person name="Gelhaye E."/>
            <person name="Goldberg J."/>
            <person name="Grabherr M.G."/>
            <person name="Kodira C.D."/>
            <person name="Kohler A."/>
            <person name="Kuees U."/>
            <person name="Lindquist E.A."/>
            <person name="Lucas S.M."/>
            <person name="Mago R."/>
            <person name="Mauceli E."/>
            <person name="Morin E."/>
            <person name="Murat C."/>
            <person name="Pangilinan J.L."/>
            <person name="Park R."/>
            <person name="Pearson M."/>
            <person name="Quesneville H."/>
            <person name="Rouhier N."/>
            <person name="Sakthikumar S."/>
            <person name="Salamov A.A."/>
            <person name="Schmutz J."/>
            <person name="Selles B."/>
            <person name="Shapiro H."/>
            <person name="Tanguay P."/>
            <person name="Tuskan G.A."/>
            <person name="Henrissat B."/>
            <person name="Van de Peer Y."/>
            <person name="Rouze P."/>
            <person name="Ellis J.G."/>
            <person name="Dodds P.N."/>
            <person name="Schein J.E."/>
            <person name="Zhong S."/>
            <person name="Hamelin R.C."/>
            <person name="Grigoriev I.V."/>
            <person name="Szabo L.J."/>
            <person name="Martin F."/>
        </authorList>
    </citation>
    <scope>NUCLEOTIDE SEQUENCE [LARGE SCALE GENOMIC DNA]</scope>
    <source>
        <strain evidence="8">98AG31 / pathotype 3-4-7</strain>
    </source>
</reference>
<dbReference type="InterPro" id="IPR033394">
    <property type="entry name" value="Svf1-like_C"/>
</dbReference>
<sequence length="448" mass="48942">MSWFSIQAPPSSTSSTLTSPPLSASVNTINPVTSRYPDQSLFGTLTDEDTAWLAQSSGFVTETQTFYITLPGGKLVMCQVIHSAVGLWYPQIQFTFRYYDPETKTHVWKSTNVTNFKVSPPSNSKPKVNYDRRSCKSDQFSILLDPSQPNTYHVNGQHDNNVSLDFSITQLSGVPGWKLGHDAQGGFTYFGNSNGKKPQVGNKPDTTAGSDGYVVHRFWPRCTLTGEINIDGQRIQLDTGRAIFIHAVQGMRPNLIASRWNFCNFQSVPTGGEEEDQGVSLITMEFTTVPGSYYGPAQTITVDRATVPDTLLSVAGSPRAQTTHEGPFMLDSDTGYQAPAGLSFAWKGPVIEGEGELKAGVKLDLTSSSTTNYETKGLIEKVDVMAQIPYLIKKFVATVAGARPYIYTWHNPAQATIEMPSSTEASGSKTITVDGYMFNVCIKSSPTL</sequence>
<dbReference type="InParanoid" id="F4RGU5"/>
<keyword evidence="8" id="KW-1185">Reference proteome</keyword>
<proteinExistence type="inferred from homology"/>
<keyword evidence="3" id="KW-0963">Cytoplasm</keyword>
<comment type="similarity">
    <text evidence="2">Belongs to the SVF1 family.</text>
</comment>
<dbReference type="EMBL" id="GL883101">
    <property type="protein sequence ID" value="EGG08201.1"/>
    <property type="molecule type" value="Genomic_DNA"/>
</dbReference>
<evidence type="ECO:0000259" key="5">
    <source>
        <dbReference type="Pfam" id="PF08622"/>
    </source>
</evidence>
<evidence type="ECO:0008006" key="9">
    <source>
        <dbReference type="Google" id="ProtNLM"/>
    </source>
</evidence>
<evidence type="ECO:0000256" key="3">
    <source>
        <dbReference type="ARBA" id="ARBA00022490"/>
    </source>
</evidence>
<evidence type="ECO:0000313" key="8">
    <source>
        <dbReference type="Proteomes" id="UP000001072"/>
    </source>
</evidence>
<feature type="domain" description="Svf1-like N-terminal" evidence="5">
    <location>
        <begin position="61"/>
        <end position="249"/>
    </location>
</feature>
<dbReference type="OrthoDB" id="2590239at2759"/>
<dbReference type="Proteomes" id="UP000001072">
    <property type="component" value="Unassembled WGS sequence"/>
</dbReference>
<dbReference type="STRING" id="747676.F4RGU5"/>
<evidence type="ECO:0000256" key="1">
    <source>
        <dbReference type="ARBA" id="ARBA00004496"/>
    </source>
</evidence>
<dbReference type="AlphaFoldDB" id="F4RGU5"/>
<evidence type="ECO:0000256" key="4">
    <source>
        <dbReference type="SAM" id="MobiDB-lite"/>
    </source>
</evidence>
<dbReference type="eggNOG" id="ENOG502QQY3">
    <property type="taxonomic scope" value="Eukaryota"/>
</dbReference>
<evidence type="ECO:0000313" key="7">
    <source>
        <dbReference type="EMBL" id="EGG08201.1"/>
    </source>
</evidence>
<dbReference type="InterPro" id="IPR013931">
    <property type="entry name" value="Svf1-like_N"/>
</dbReference>
<protein>
    <recommendedName>
        <fullName evidence="9">Survival factor 1</fullName>
    </recommendedName>
</protein>
<dbReference type="PANTHER" id="PTHR47107:SF1">
    <property type="entry name" value="CERAMIDE-BINDING PROTEIN SVF1-RELATED"/>
    <property type="match status" value="1"/>
</dbReference>